<dbReference type="SUPFAM" id="SSF51905">
    <property type="entry name" value="FAD/NAD(P)-binding domain"/>
    <property type="match status" value="1"/>
</dbReference>
<dbReference type="AlphaFoldDB" id="A0A0C2YJ86"/>
<dbReference type="Gene3D" id="3.50.50.60">
    <property type="entry name" value="FAD/NAD(P)-binding domain"/>
    <property type="match status" value="1"/>
</dbReference>
<evidence type="ECO:0000313" key="2">
    <source>
        <dbReference type="Proteomes" id="UP000053424"/>
    </source>
</evidence>
<keyword evidence="2" id="KW-1185">Reference proteome</keyword>
<proteinExistence type="predicted"/>
<name>A0A0C2YJ86_HEBCY</name>
<dbReference type="PROSITE" id="PS51257">
    <property type="entry name" value="PROKAR_LIPOPROTEIN"/>
    <property type="match status" value="1"/>
</dbReference>
<accession>A0A0C2YJ86</accession>
<evidence type="ECO:0000313" key="1">
    <source>
        <dbReference type="EMBL" id="KIM49843.1"/>
    </source>
</evidence>
<dbReference type="InterPro" id="IPR036188">
    <property type="entry name" value="FAD/NAD-bd_sf"/>
</dbReference>
<evidence type="ECO:0008006" key="3">
    <source>
        <dbReference type="Google" id="ProtNLM"/>
    </source>
</evidence>
<reference evidence="1 2" key="1">
    <citation type="submission" date="2014-04" db="EMBL/GenBank/DDBJ databases">
        <authorList>
            <consortium name="DOE Joint Genome Institute"/>
            <person name="Kuo A."/>
            <person name="Gay G."/>
            <person name="Dore J."/>
            <person name="Kohler A."/>
            <person name="Nagy L.G."/>
            <person name="Floudas D."/>
            <person name="Copeland A."/>
            <person name="Barry K.W."/>
            <person name="Cichocki N."/>
            <person name="Veneault-Fourrey C."/>
            <person name="LaButti K."/>
            <person name="Lindquist E.A."/>
            <person name="Lipzen A."/>
            <person name="Lundell T."/>
            <person name="Morin E."/>
            <person name="Murat C."/>
            <person name="Sun H."/>
            <person name="Tunlid A."/>
            <person name="Henrissat B."/>
            <person name="Grigoriev I.V."/>
            <person name="Hibbett D.S."/>
            <person name="Martin F."/>
            <person name="Nordberg H.P."/>
            <person name="Cantor M.N."/>
            <person name="Hua S.X."/>
        </authorList>
    </citation>
    <scope>NUCLEOTIDE SEQUENCE [LARGE SCALE GENOMIC DNA]</scope>
    <source>
        <strain evidence="2">h7</strain>
    </source>
</reference>
<protein>
    <recommendedName>
        <fullName evidence="3">FAD-binding domain-containing protein</fullName>
    </recommendedName>
</protein>
<dbReference type="HOGENOM" id="CLU_3068894_0_0_1"/>
<dbReference type="Proteomes" id="UP000053424">
    <property type="component" value="Unassembled WGS sequence"/>
</dbReference>
<dbReference type="EMBL" id="KN831768">
    <property type="protein sequence ID" value="KIM49843.1"/>
    <property type="molecule type" value="Genomic_DNA"/>
</dbReference>
<sequence length="53" mass="5684">MSARENKRIVIIGAGPGGISCAIALKRKFGFVDVTVSRIPLSFVISLKIHKTS</sequence>
<dbReference type="OrthoDB" id="2019015at2759"/>
<organism evidence="1 2">
    <name type="scientific">Hebeloma cylindrosporum</name>
    <dbReference type="NCBI Taxonomy" id="76867"/>
    <lineage>
        <taxon>Eukaryota</taxon>
        <taxon>Fungi</taxon>
        <taxon>Dikarya</taxon>
        <taxon>Basidiomycota</taxon>
        <taxon>Agaricomycotina</taxon>
        <taxon>Agaricomycetes</taxon>
        <taxon>Agaricomycetidae</taxon>
        <taxon>Agaricales</taxon>
        <taxon>Agaricineae</taxon>
        <taxon>Hymenogastraceae</taxon>
        <taxon>Hebeloma</taxon>
    </lineage>
</organism>
<gene>
    <name evidence="1" type="ORF">M413DRAFT_438964</name>
</gene>
<reference evidence="2" key="2">
    <citation type="submission" date="2015-01" db="EMBL/GenBank/DDBJ databases">
        <title>Evolutionary Origins and Diversification of the Mycorrhizal Mutualists.</title>
        <authorList>
            <consortium name="DOE Joint Genome Institute"/>
            <consortium name="Mycorrhizal Genomics Consortium"/>
            <person name="Kohler A."/>
            <person name="Kuo A."/>
            <person name="Nagy L.G."/>
            <person name="Floudas D."/>
            <person name="Copeland A."/>
            <person name="Barry K.W."/>
            <person name="Cichocki N."/>
            <person name="Veneault-Fourrey C."/>
            <person name="LaButti K."/>
            <person name="Lindquist E.A."/>
            <person name="Lipzen A."/>
            <person name="Lundell T."/>
            <person name="Morin E."/>
            <person name="Murat C."/>
            <person name="Riley R."/>
            <person name="Ohm R."/>
            <person name="Sun H."/>
            <person name="Tunlid A."/>
            <person name="Henrissat B."/>
            <person name="Grigoriev I.V."/>
            <person name="Hibbett D.S."/>
            <person name="Martin F."/>
        </authorList>
    </citation>
    <scope>NUCLEOTIDE SEQUENCE [LARGE SCALE GENOMIC DNA]</scope>
    <source>
        <strain evidence="2">h7</strain>
    </source>
</reference>